<evidence type="ECO:0000313" key="3">
    <source>
        <dbReference type="EMBL" id="ETW00667.1"/>
    </source>
</evidence>
<sequence length="407" mass="42484">MMRGISDDGTIVVPGMHVRSWSSTTSHLGALSINLPGRVVVSCSGNATATTTTTVVTVTSTTPALLSLVQADIAITADDINQLTLRLATSDVDTEGTLLVHVTLGHPVHTFSTVAETLVESGALAVAPTSTNPMYITSYSNAAVWIESSLPVAAPGLSITTSGAGDVYFSAPSIHVERNLKVTIFAQGSVSLQSKSIYANTIKSEVPGRGSVFLQGDVQASHLISDLLGMGSVNYFPFGSCNDSKISIVGSGNAYLGSVACVTASVNTVGNGDAYVQVAGTLVRSGFGSGSINYFNGTPKHLPENSGGQSFPFVRQPTVAATTTNKYEIAKVVPQPPWHEGSFVLVRLSSATLRWPPILMDVKLSPLMDATSSIETLGIVGIFVLVVVGILVVVTKRIRRGGYELVQ</sequence>
<name>A0A024U434_9STRA</name>
<keyword evidence="1" id="KW-0812">Transmembrane</keyword>
<protein>
    <recommendedName>
        <fullName evidence="2">Putative auto-transporter adhesin head GIN domain-containing protein</fullName>
    </recommendedName>
</protein>
<dbReference type="PANTHER" id="PTHR39200:SF1">
    <property type="entry name" value="AUTO-TRANSPORTER ADHESIN HEAD GIN DOMAIN-CONTAINING PROTEIN-RELATED"/>
    <property type="match status" value="1"/>
</dbReference>
<proteinExistence type="predicted"/>
<keyword evidence="1" id="KW-1133">Transmembrane helix</keyword>
<reference evidence="3" key="1">
    <citation type="submission" date="2013-12" db="EMBL/GenBank/DDBJ databases">
        <title>The Genome Sequence of Aphanomyces invadans NJM9701.</title>
        <authorList>
            <consortium name="The Broad Institute Genomics Platform"/>
            <person name="Russ C."/>
            <person name="Tyler B."/>
            <person name="van West P."/>
            <person name="Dieguez-Uribeondo J."/>
            <person name="Young S.K."/>
            <person name="Zeng Q."/>
            <person name="Gargeya S."/>
            <person name="Fitzgerald M."/>
            <person name="Abouelleil A."/>
            <person name="Alvarado L."/>
            <person name="Chapman S.B."/>
            <person name="Gainer-Dewar J."/>
            <person name="Goldberg J."/>
            <person name="Griggs A."/>
            <person name="Gujja S."/>
            <person name="Hansen M."/>
            <person name="Howarth C."/>
            <person name="Imamovic A."/>
            <person name="Ireland A."/>
            <person name="Larimer J."/>
            <person name="McCowan C."/>
            <person name="Murphy C."/>
            <person name="Pearson M."/>
            <person name="Poon T.W."/>
            <person name="Priest M."/>
            <person name="Roberts A."/>
            <person name="Saif S."/>
            <person name="Shea T."/>
            <person name="Sykes S."/>
            <person name="Wortman J."/>
            <person name="Nusbaum C."/>
            <person name="Birren B."/>
        </authorList>
    </citation>
    <scope>NUCLEOTIDE SEQUENCE [LARGE SCALE GENOMIC DNA]</scope>
    <source>
        <strain evidence="3">NJM9701</strain>
    </source>
</reference>
<dbReference type="PANTHER" id="PTHR39200">
    <property type="entry name" value="HYPOTHETICAL EXPORTED PROTEIN"/>
    <property type="match status" value="1"/>
</dbReference>
<feature type="domain" description="Putative auto-transporter adhesin head GIN" evidence="2">
    <location>
        <begin position="183"/>
        <end position="296"/>
    </location>
</feature>
<evidence type="ECO:0000256" key="1">
    <source>
        <dbReference type="SAM" id="Phobius"/>
    </source>
</evidence>
<dbReference type="VEuPathDB" id="FungiDB:H310_07231"/>
<gene>
    <name evidence="3" type="ORF">H310_07231</name>
</gene>
<evidence type="ECO:0000259" key="2">
    <source>
        <dbReference type="Pfam" id="PF10988"/>
    </source>
</evidence>
<feature type="transmembrane region" description="Helical" evidence="1">
    <location>
        <begin position="376"/>
        <end position="394"/>
    </location>
</feature>
<organism evidence="3">
    <name type="scientific">Aphanomyces invadans</name>
    <dbReference type="NCBI Taxonomy" id="157072"/>
    <lineage>
        <taxon>Eukaryota</taxon>
        <taxon>Sar</taxon>
        <taxon>Stramenopiles</taxon>
        <taxon>Oomycota</taxon>
        <taxon>Saprolegniomycetes</taxon>
        <taxon>Saprolegniales</taxon>
        <taxon>Verrucalvaceae</taxon>
        <taxon>Aphanomyces</taxon>
    </lineage>
</organism>
<dbReference type="Gene3D" id="2.160.20.120">
    <property type="match status" value="1"/>
</dbReference>
<dbReference type="EMBL" id="KI913964">
    <property type="protein sequence ID" value="ETW00667.1"/>
    <property type="molecule type" value="Genomic_DNA"/>
</dbReference>
<keyword evidence="1" id="KW-0472">Membrane</keyword>
<dbReference type="AlphaFoldDB" id="A0A024U434"/>
<dbReference type="OrthoDB" id="73358at2759"/>
<dbReference type="eggNOG" id="ENOG502SCJU">
    <property type="taxonomic scope" value="Eukaryota"/>
</dbReference>
<accession>A0A024U434</accession>
<dbReference type="GeneID" id="20084281"/>
<dbReference type="Pfam" id="PF10988">
    <property type="entry name" value="DUF2807"/>
    <property type="match status" value="1"/>
</dbReference>
<dbReference type="RefSeq" id="XP_008870802.1">
    <property type="nucleotide sequence ID" value="XM_008872580.1"/>
</dbReference>
<dbReference type="InterPro" id="IPR021255">
    <property type="entry name" value="DUF2807"/>
</dbReference>